<dbReference type="InterPro" id="IPR011041">
    <property type="entry name" value="Quinoprot_gluc/sorb_DH_b-prop"/>
</dbReference>
<gene>
    <name evidence="1" type="ORF">EKL98_00560</name>
</gene>
<protein>
    <submittedName>
        <fullName evidence="1">T9SS sorting signal type C domain-containing protein</fullName>
    </submittedName>
</protein>
<dbReference type="InterPro" id="IPR013431">
    <property type="entry name" value="Delta_60_rpt"/>
</dbReference>
<dbReference type="NCBIfam" id="NF033708">
    <property type="entry name" value="T9SS_Cterm_ChiA"/>
    <property type="match status" value="1"/>
</dbReference>
<dbReference type="EMBL" id="RYDJ01000001">
    <property type="protein sequence ID" value="RTZ07842.1"/>
    <property type="molecule type" value="Genomic_DNA"/>
</dbReference>
<dbReference type="RefSeq" id="WP_126561278.1">
    <property type="nucleotide sequence ID" value="NZ_RYDJ01000001.1"/>
</dbReference>
<evidence type="ECO:0000313" key="1">
    <source>
        <dbReference type="EMBL" id="RTZ07842.1"/>
    </source>
</evidence>
<evidence type="ECO:0000313" key="2">
    <source>
        <dbReference type="Proteomes" id="UP000280825"/>
    </source>
</evidence>
<dbReference type="PANTHER" id="PTHR42754:SF1">
    <property type="entry name" value="LIPOPROTEIN"/>
    <property type="match status" value="1"/>
</dbReference>
<accession>A0A432CQP9</accession>
<comment type="caution">
    <text evidence="1">The sequence shown here is derived from an EMBL/GenBank/DDBJ whole genome shotgun (WGS) entry which is preliminary data.</text>
</comment>
<dbReference type="Gene3D" id="2.80.10.50">
    <property type="match status" value="6"/>
</dbReference>
<dbReference type="Proteomes" id="UP000280825">
    <property type="component" value="Unassembled WGS sequence"/>
</dbReference>
<organism evidence="1 2">
    <name type="scientific">Flavobacterium bomense</name>
    <dbReference type="NCBI Taxonomy" id="2497483"/>
    <lineage>
        <taxon>Bacteria</taxon>
        <taxon>Pseudomonadati</taxon>
        <taxon>Bacteroidota</taxon>
        <taxon>Flavobacteriia</taxon>
        <taxon>Flavobacteriales</taxon>
        <taxon>Flavobacteriaceae</taxon>
        <taxon>Flavobacterium</taxon>
    </lineage>
</organism>
<name>A0A432CQP9_9FLAO</name>
<dbReference type="PANTHER" id="PTHR42754">
    <property type="entry name" value="ENDOGLUCANASE"/>
    <property type="match status" value="1"/>
</dbReference>
<reference evidence="1 2" key="1">
    <citation type="submission" date="2018-12" db="EMBL/GenBank/DDBJ databases">
        <title>Flavobacterium sp. nov., isolated from glacier ice.</title>
        <authorList>
            <person name="Liu Q."/>
            <person name="Xin Y.-H."/>
        </authorList>
    </citation>
    <scope>NUCLEOTIDE SEQUENCE [LARGE SCALE GENOMIC DNA]</scope>
    <source>
        <strain evidence="1 2">RB1N8</strain>
    </source>
</reference>
<proteinExistence type="predicted"/>
<dbReference type="Pfam" id="PF17164">
    <property type="entry name" value="DUF5122"/>
    <property type="match status" value="14"/>
</dbReference>
<dbReference type="SUPFAM" id="SSF50952">
    <property type="entry name" value="Soluble quinoprotein glucose dehydrogenase"/>
    <property type="match status" value="1"/>
</dbReference>
<sequence>MNFRRAQANAGNSILDIKIRHFTIFFFFLFINVAFSQQGKSDVAFNTYDDGLQGDGFDGTIRTVALQTDGRLIVGGDFLNFNGASTPYLCRLLPDGSKDLSFNLGSGIEGKVYCSLIQPDGKIILGGSFVTFNGVNVAKLIRLNADGTRDVTFNSSAGTTNNIIYSCDLQSDGSIVICGSFTGYNGVPAPRVARILPNGNIDTGFAIGSGAGSLVEEIKIQADGKIILGGSFTSFNGTACGRIIRLNSNGTVDATFVQGAGFDDDVSALATQADGKILVGGVFLNFNGVKASRIIRLNSDGSLDATFSTGSGFSGGVVAVVKLNPAGGVLVGGSFTGTYNGTAVNRLVLLEANGVINPAFDIGAGPFSASVLDLATASDGSWYVSGSFSVFDSQNQGRLARIDAFGALDIGYLTAGVGFDNSVLKVNALSDNKTMVFGNFTKFNGTMCNRIARLSEDGAIDVSFNNSGAGANNSIKTAIVQPDGKVVIAGVFTYYNGVVRNRIARVLANGDIDAVFSIGTGFNNQVYALAVQPDGKIIVGGNFTSYNGVLKNRIARLLPDGTLDSSFNTGSGADAIVENILLLPDGKIVLGGQFSFFNGISYNRMVRLNADGSIDPGFSIGTGFDKNVYAIALQSDNKLIVGGTFTTYKGVSAKRVLRLNSDGSLDITFATGLGFSNGEIRAVLVQPDDRLLIGGTFSGTYNGTAVRRMVRLLATGDVDTTFSVNLNNTLFSICFTPNNKVLIGGNFNSVSGVTKHRIARIKLCSNSSVWNGSSWNNGIPSAEKTLLFQGNHPSFTTVNSCSCFISAGNTVTIPAGNTLGLVFDYSGSGTLILENNAALYQYEDQVSNSGVIQLKRKTTPILLTDYTYWSSPVSNQKLIDVSPDTHWDKFYSFDASRNSWANEISTNVMSVGKGYIIRGPKTFSETSAANYEAIFAGVPNNGLVSVPIAATGTSNLIGNPYPSAINADLFIIANKETMDGTIYLWTHNTAINKNVYTSDDYAVYNLLGGVGTSAATNSGVNNTKPDGKIASGQSFFMTSINGGGTAIFNNSMRVIGQNASFFKSSAINKSKSEAIEKDRIWLNLSNNEGAFKQILIGYATGATNDFDRSFDGESFEGNQYLDFYSRSQDKNLVIQGRALPFEETDEIKLGFSSKVAGTFIIKIDQTDGVLVNKNVFIEDKLNNNLVDITNKSYAFTTAVGIFDDRFVLRYTNKTLISDEFIKEDESVFVSTKNKELQIKSTKEFIEQVVVYNLAGSTIYQKNEIDNNDFSVLNLLVGHQVVLVKIVLQNGRAVTKKIVY</sequence>
<keyword evidence="2" id="KW-1185">Reference proteome</keyword>
<dbReference type="NCBIfam" id="TIGR02608">
    <property type="entry name" value="delta_60_rpt"/>
    <property type="match status" value="10"/>
</dbReference>
<dbReference type="SUPFAM" id="SSF63829">
    <property type="entry name" value="Calcium-dependent phosphotriesterase"/>
    <property type="match status" value="1"/>
</dbReference>